<feature type="compositionally biased region" description="Low complexity" evidence="1">
    <location>
        <begin position="62"/>
        <end position="93"/>
    </location>
</feature>
<feature type="transmembrane region" description="Helical" evidence="2">
    <location>
        <begin position="140"/>
        <end position="163"/>
    </location>
</feature>
<sequence length="218" mass="22223">MSESNREPQDGDPFARPQGEQAGSGSGADAGYPPPTAYSGPSSQPTAAPSDHGTGDQGPGYGQQQYGQQQSYGQQYGQQPGYGQPYGQQQYGQTGSGEPGYGPPAPGSGSFGAPAYGQQPGAYPQPYGYPAGGVAPTNGLAIASLVLSLLSFFFGITAVGGVICGHIARRQIRERGENGDGLALAGLIIGYIFIGLFVLAVVFFIVFGLIIAGASSTY</sequence>
<evidence type="ECO:0000256" key="2">
    <source>
        <dbReference type="SAM" id="Phobius"/>
    </source>
</evidence>
<organism evidence="4 5">
    <name type="scientific">Actinomycetospora termitidis</name>
    <dbReference type="NCBI Taxonomy" id="3053470"/>
    <lineage>
        <taxon>Bacteria</taxon>
        <taxon>Bacillati</taxon>
        <taxon>Actinomycetota</taxon>
        <taxon>Actinomycetes</taxon>
        <taxon>Pseudonocardiales</taxon>
        <taxon>Pseudonocardiaceae</taxon>
        <taxon>Actinomycetospora</taxon>
    </lineage>
</organism>
<proteinExistence type="predicted"/>
<evidence type="ECO:0000313" key="5">
    <source>
        <dbReference type="Proteomes" id="UP001231924"/>
    </source>
</evidence>
<keyword evidence="2" id="KW-1133">Transmembrane helix</keyword>
<keyword evidence="2" id="KW-0472">Membrane</keyword>
<feature type="region of interest" description="Disordered" evidence="1">
    <location>
        <begin position="1"/>
        <end position="116"/>
    </location>
</feature>
<dbReference type="Pfam" id="PF13828">
    <property type="entry name" value="DUF4190"/>
    <property type="match status" value="1"/>
</dbReference>
<dbReference type="EMBL" id="JASVWF010000002">
    <property type="protein sequence ID" value="MDL5156795.1"/>
    <property type="molecule type" value="Genomic_DNA"/>
</dbReference>
<accession>A0ABT7M806</accession>
<dbReference type="InterPro" id="IPR025241">
    <property type="entry name" value="DUF4190"/>
</dbReference>
<name>A0ABT7M806_9PSEU</name>
<keyword evidence="5" id="KW-1185">Reference proteome</keyword>
<dbReference type="RefSeq" id="WP_286053161.1">
    <property type="nucleotide sequence ID" value="NZ_JASVWF010000002.1"/>
</dbReference>
<evidence type="ECO:0000259" key="3">
    <source>
        <dbReference type="Pfam" id="PF13828"/>
    </source>
</evidence>
<gene>
    <name evidence="4" type="ORF">QRT03_12575</name>
</gene>
<feature type="compositionally biased region" description="Low complexity" evidence="1">
    <location>
        <begin position="107"/>
        <end position="116"/>
    </location>
</feature>
<protein>
    <submittedName>
        <fullName evidence="4">DUF4190 domain-containing protein</fullName>
    </submittedName>
</protein>
<keyword evidence="2" id="KW-0812">Transmembrane</keyword>
<feature type="transmembrane region" description="Helical" evidence="2">
    <location>
        <begin position="184"/>
        <end position="212"/>
    </location>
</feature>
<evidence type="ECO:0000313" key="4">
    <source>
        <dbReference type="EMBL" id="MDL5156795.1"/>
    </source>
</evidence>
<dbReference type="Proteomes" id="UP001231924">
    <property type="component" value="Unassembled WGS sequence"/>
</dbReference>
<reference evidence="4 5" key="1">
    <citation type="submission" date="2023-06" db="EMBL/GenBank/DDBJ databases">
        <title>Actinomycetospora Odt1-22.</title>
        <authorList>
            <person name="Supong K."/>
        </authorList>
    </citation>
    <scope>NUCLEOTIDE SEQUENCE [LARGE SCALE GENOMIC DNA]</scope>
    <source>
        <strain evidence="4 5">Odt1-22</strain>
    </source>
</reference>
<comment type="caution">
    <text evidence="4">The sequence shown here is derived from an EMBL/GenBank/DDBJ whole genome shotgun (WGS) entry which is preliminary data.</text>
</comment>
<feature type="domain" description="DUF4190" evidence="3">
    <location>
        <begin position="140"/>
        <end position="200"/>
    </location>
</feature>
<evidence type="ECO:0000256" key="1">
    <source>
        <dbReference type="SAM" id="MobiDB-lite"/>
    </source>
</evidence>